<reference evidence="2" key="1">
    <citation type="submission" date="2020-10" db="EMBL/GenBank/DDBJ databases">
        <authorList>
            <person name="Gilroy R."/>
        </authorList>
    </citation>
    <scope>NUCLEOTIDE SEQUENCE</scope>
    <source>
        <strain evidence="2">ChiSjej3B21-11622</strain>
    </source>
</reference>
<sequence>MGKQKKIDLNNLTPEEELKYEIAEELGLLDRVLENGWKSLSAKETGRVGGLMTKRRREKEALLAKNAKE</sequence>
<dbReference type="EMBL" id="DVFT01000122">
    <property type="protein sequence ID" value="HIQ96494.1"/>
    <property type="molecule type" value="Genomic_DNA"/>
</dbReference>
<dbReference type="GO" id="GO:0006265">
    <property type="term" value="P:DNA topological change"/>
    <property type="evidence" value="ECO:0007669"/>
    <property type="project" value="InterPro"/>
</dbReference>
<dbReference type="Pfam" id="PF00269">
    <property type="entry name" value="SASP"/>
    <property type="match status" value="1"/>
</dbReference>
<evidence type="ECO:0000313" key="3">
    <source>
        <dbReference type="Proteomes" id="UP000886886"/>
    </source>
</evidence>
<gene>
    <name evidence="2" type="ORF">IAB26_08025</name>
</gene>
<comment type="caution">
    <text evidence="2">The sequence shown here is derived from an EMBL/GenBank/DDBJ whole genome shotgun (WGS) entry which is preliminary data.</text>
</comment>
<dbReference type="InterPro" id="IPR001448">
    <property type="entry name" value="SASP_alpha/beta-type"/>
</dbReference>
<comment type="function">
    <text evidence="1">SASP are bound to spore DNA. They are double-stranded DNA-binding proteins that cause DNA to change to an a-like conformation. They protect the DNA backbone from chemical and enzymatic cleavage and are thus involved in dormant spore's high resistance to UV light.</text>
</comment>
<organism evidence="2 3">
    <name type="scientific">Candidatus Limivivens merdigallinarum</name>
    <dbReference type="NCBI Taxonomy" id="2840859"/>
    <lineage>
        <taxon>Bacteria</taxon>
        <taxon>Bacillati</taxon>
        <taxon>Bacillota</taxon>
        <taxon>Clostridia</taxon>
        <taxon>Lachnospirales</taxon>
        <taxon>Lachnospiraceae</taxon>
        <taxon>Lachnospiraceae incertae sedis</taxon>
        <taxon>Candidatus Limivivens</taxon>
    </lineage>
</organism>
<dbReference type="Gene3D" id="6.10.10.80">
    <property type="entry name" value="Small, acid-soluble spore protein, alpha/beta type-like"/>
    <property type="match status" value="1"/>
</dbReference>
<evidence type="ECO:0000313" key="2">
    <source>
        <dbReference type="EMBL" id="HIQ96494.1"/>
    </source>
</evidence>
<evidence type="ECO:0000256" key="1">
    <source>
        <dbReference type="ARBA" id="ARBA00003863"/>
    </source>
</evidence>
<dbReference type="InterPro" id="IPR038300">
    <property type="entry name" value="SASP_sf_alpha/beta"/>
</dbReference>
<name>A0A9D0ZVE0_9FIRM</name>
<protein>
    <submittedName>
        <fullName evidence="2">Small, acid-soluble spore protein, alpha/beta type</fullName>
    </submittedName>
</protein>
<reference evidence="2" key="2">
    <citation type="journal article" date="2021" name="PeerJ">
        <title>Extensive microbial diversity within the chicken gut microbiome revealed by metagenomics and culture.</title>
        <authorList>
            <person name="Gilroy R."/>
            <person name="Ravi A."/>
            <person name="Getino M."/>
            <person name="Pursley I."/>
            <person name="Horton D.L."/>
            <person name="Alikhan N.F."/>
            <person name="Baker D."/>
            <person name="Gharbi K."/>
            <person name="Hall N."/>
            <person name="Watson M."/>
            <person name="Adriaenssens E.M."/>
            <person name="Foster-Nyarko E."/>
            <person name="Jarju S."/>
            <person name="Secka A."/>
            <person name="Antonio M."/>
            <person name="Oren A."/>
            <person name="Chaudhuri R.R."/>
            <person name="La Ragione R."/>
            <person name="Hildebrand F."/>
            <person name="Pallen M.J."/>
        </authorList>
    </citation>
    <scope>NUCLEOTIDE SEQUENCE</scope>
    <source>
        <strain evidence="2">ChiSjej3B21-11622</strain>
    </source>
</reference>
<dbReference type="Proteomes" id="UP000886886">
    <property type="component" value="Unassembled WGS sequence"/>
</dbReference>
<dbReference type="GO" id="GO:0003690">
    <property type="term" value="F:double-stranded DNA binding"/>
    <property type="evidence" value="ECO:0007669"/>
    <property type="project" value="InterPro"/>
</dbReference>
<dbReference type="AlphaFoldDB" id="A0A9D0ZVE0"/>
<accession>A0A9D0ZVE0</accession>
<proteinExistence type="predicted"/>